<keyword evidence="7" id="KW-0029">Amino-acid transport</keyword>
<sequence>MIRAQQVCKSFGSVQVLKGISLEVTKGEVLCMIGPSGSGKSTFLRCINHLETVNAGRLYVDGELVGYTERGERLYEMSPRDAARQRRDIGMVFQHFNLFPHRTALENIIEAPTQVKKVRKADAITRAKELLDRVGLADKAESYPSQLSGGQQQRVAIARALAMDPKLMLFDEPTSALDPELVGDVLAVMRELAASGMTMVVVTHEMGFAREVADQLVFMDGGVVVESGVPREVLANPQQERTQMFLSRIL</sequence>
<gene>
    <name evidence="10" type="ORF">KO481_22015</name>
</gene>
<dbReference type="PROSITE" id="PS50893">
    <property type="entry name" value="ABC_TRANSPORTER_2"/>
    <property type="match status" value="1"/>
</dbReference>
<dbReference type="PANTHER" id="PTHR43166:SF9">
    <property type="entry name" value="GLUTAMATE_ASPARTATE IMPORT ATP-BINDING PROTEIN GLTL"/>
    <property type="match status" value="1"/>
</dbReference>
<dbReference type="GO" id="GO:0005524">
    <property type="term" value="F:ATP binding"/>
    <property type="evidence" value="ECO:0007669"/>
    <property type="project" value="UniProtKB-KW"/>
</dbReference>
<reference evidence="10 11" key="1">
    <citation type="submission" date="2021-06" db="EMBL/GenBank/DDBJ databases">
        <title>Actinomycetes sequencing.</title>
        <authorList>
            <person name="Shan Q."/>
        </authorList>
    </citation>
    <scope>NUCLEOTIDE SEQUENCE [LARGE SCALE GENOMIC DNA]</scope>
    <source>
        <strain evidence="10 11">NEAU-G5</strain>
    </source>
</reference>
<keyword evidence="3" id="KW-0813">Transport</keyword>
<keyword evidence="5" id="KW-0547">Nucleotide-binding</keyword>
<dbReference type="Pfam" id="PF00005">
    <property type="entry name" value="ABC_tran"/>
    <property type="match status" value="1"/>
</dbReference>
<dbReference type="PANTHER" id="PTHR43166">
    <property type="entry name" value="AMINO ACID IMPORT ATP-BINDING PROTEIN"/>
    <property type="match status" value="1"/>
</dbReference>
<dbReference type="InterPro" id="IPR030679">
    <property type="entry name" value="ABC_ATPase_HisP-typ"/>
</dbReference>
<evidence type="ECO:0000313" key="10">
    <source>
        <dbReference type="EMBL" id="MBU3064197.1"/>
    </source>
</evidence>
<evidence type="ECO:0000313" key="11">
    <source>
        <dbReference type="Proteomes" id="UP000733379"/>
    </source>
</evidence>
<proteinExistence type="inferred from homology"/>
<evidence type="ECO:0000256" key="6">
    <source>
        <dbReference type="ARBA" id="ARBA00022840"/>
    </source>
</evidence>
<evidence type="ECO:0000259" key="9">
    <source>
        <dbReference type="PROSITE" id="PS50893"/>
    </source>
</evidence>
<dbReference type="InterPro" id="IPR017871">
    <property type="entry name" value="ABC_transporter-like_CS"/>
</dbReference>
<feature type="domain" description="ABC transporter" evidence="9">
    <location>
        <begin position="2"/>
        <end position="246"/>
    </location>
</feature>
<keyword evidence="11" id="KW-1185">Reference proteome</keyword>
<evidence type="ECO:0000256" key="2">
    <source>
        <dbReference type="ARBA" id="ARBA00005417"/>
    </source>
</evidence>
<dbReference type="Gene3D" id="3.40.50.300">
    <property type="entry name" value="P-loop containing nucleotide triphosphate hydrolases"/>
    <property type="match status" value="1"/>
</dbReference>
<dbReference type="EMBL" id="JAHKNI010000007">
    <property type="protein sequence ID" value="MBU3064197.1"/>
    <property type="molecule type" value="Genomic_DNA"/>
</dbReference>
<name>A0ABS6B1M9_9NOCA</name>
<dbReference type="InterPro" id="IPR003439">
    <property type="entry name" value="ABC_transporter-like_ATP-bd"/>
</dbReference>
<dbReference type="PIRSF" id="PIRSF039085">
    <property type="entry name" value="ABC_ATPase_HisP"/>
    <property type="match status" value="1"/>
</dbReference>
<keyword evidence="6 10" id="KW-0067">ATP-binding</keyword>
<comment type="similarity">
    <text evidence="2">Belongs to the ABC transporter superfamily.</text>
</comment>
<evidence type="ECO:0000256" key="8">
    <source>
        <dbReference type="ARBA" id="ARBA00023136"/>
    </source>
</evidence>
<evidence type="ECO:0000256" key="3">
    <source>
        <dbReference type="ARBA" id="ARBA00022448"/>
    </source>
</evidence>
<dbReference type="CDD" id="cd03262">
    <property type="entry name" value="ABC_HisP_GlnQ"/>
    <property type="match status" value="1"/>
</dbReference>
<dbReference type="InterPro" id="IPR027417">
    <property type="entry name" value="P-loop_NTPase"/>
</dbReference>
<evidence type="ECO:0000256" key="5">
    <source>
        <dbReference type="ARBA" id="ARBA00022741"/>
    </source>
</evidence>
<keyword evidence="4" id="KW-1003">Cell membrane</keyword>
<dbReference type="SUPFAM" id="SSF52540">
    <property type="entry name" value="P-loop containing nucleoside triphosphate hydrolases"/>
    <property type="match status" value="1"/>
</dbReference>
<comment type="caution">
    <text evidence="10">The sequence shown here is derived from an EMBL/GenBank/DDBJ whole genome shotgun (WGS) entry which is preliminary data.</text>
</comment>
<evidence type="ECO:0000256" key="1">
    <source>
        <dbReference type="ARBA" id="ARBA00004202"/>
    </source>
</evidence>
<accession>A0ABS6B1M9</accession>
<dbReference type="PROSITE" id="PS00211">
    <property type="entry name" value="ABC_TRANSPORTER_1"/>
    <property type="match status" value="1"/>
</dbReference>
<dbReference type="InterPro" id="IPR050086">
    <property type="entry name" value="MetN_ABC_transporter-like"/>
</dbReference>
<keyword evidence="8" id="KW-0472">Membrane</keyword>
<dbReference type="Proteomes" id="UP000733379">
    <property type="component" value="Unassembled WGS sequence"/>
</dbReference>
<evidence type="ECO:0000256" key="7">
    <source>
        <dbReference type="ARBA" id="ARBA00022970"/>
    </source>
</evidence>
<comment type="subcellular location">
    <subcellularLocation>
        <location evidence="1">Cell membrane</location>
        <topology evidence="1">Peripheral membrane protein</topology>
    </subcellularLocation>
</comment>
<dbReference type="SMART" id="SM00382">
    <property type="entry name" value="AAA"/>
    <property type="match status" value="1"/>
</dbReference>
<organism evidence="10 11">
    <name type="scientific">Nocardia albiluteola</name>
    <dbReference type="NCBI Taxonomy" id="2842303"/>
    <lineage>
        <taxon>Bacteria</taxon>
        <taxon>Bacillati</taxon>
        <taxon>Actinomycetota</taxon>
        <taxon>Actinomycetes</taxon>
        <taxon>Mycobacteriales</taxon>
        <taxon>Nocardiaceae</taxon>
        <taxon>Nocardia</taxon>
    </lineage>
</organism>
<protein>
    <submittedName>
        <fullName evidence="10">Amino acid ABC transporter ATP-binding protein</fullName>
    </submittedName>
</protein>
<dbReference type="InterPro" id="IPR003593">
    <property type="entry name" value="AAA+_ATPase"/>
</dbReference>
<evidence type="ECO:0000256" key="4">
    <source>
        <dbReference type="ARBA" id="ARBA00022475"/>
    </source>
</evidence>